<reference evidence="1 2" key="1">
    <citation type="submission" date="2020-04" db="EMBL/GenBank/DDBJ databases">
        <title>Rhizobium sp. S-51 isolated from soil.</title>
        <authorList>
            <person name="Dahal R.H."/>
        </authorList>
    </citation>
    <scope>NUCLEOTIDE SEQUENCE [LARGE SCALE GENOMIC DNA]</scope>
    <source>
        <strain evidence="1 2">S-51</strain>
    </source>
</reference>
<dbReference type="EMBL" id="JABBGK010000001">
    <property type="protein sequence ID" value="NML73079.1"/>
    <property type="molecule type" value="Genomic_DNA"/>
</dbReference>
<evidence type="ECO:0000313" key="2">
    <source>
        <dbReference type="Proteomes" id="UP000541470"/>
    </source>
</evidence>
<protein>
    <submittedName>
        <fullName evidence="1">Uncharacterized protein</fullName>
    </submittedName>
</protein>
<accession>A0A7Y0FUZ9</accession>
<proteinExistence type="predicted"/>
<comment type="caution">
    <text evidence="1">The sequence shown here is derived from an EMBL/GenBank/DDBJ whole genome shotgun (WGS) entry which is preliminary data.</text>
</comment>
<sequence>MTQSIPPHLSPLGASFAAAYVALNSTKVLVDLLVSKGIISGDDAHNVMTTIAEQTRDDTGGSSADEAADAFIHFLEQQAKRYRSSKG</sequence>
<name>A0A7Y0FUZ9_9HYPH</name>
<gene>
    <name evidence="1" type="ORF">HHL25_02960</name>
</gene>
<dbReference type="RefSeq" id="WP_169587107.1">
    <property type="nucleotide sequence ID" value="NZ_JABBGK010000001.1"/>
</dbReference>
<evidence type="ECO:0000313" key="1">
    <source>
        <dbReference type="EMBL" id="NML73079.1"/>
    </source>
</evidence>
<organism evidence="1 2">
    <name type="scientific">Rhizobium terricola</name>
    <dbReference type="NCBI Taxonomy" id="2728849"/>
    <lineage>
        <taxon>Bacteria</taxon>
        <taxon>Pseudomonadati</taxon>
        <taxon>Pseudomonadota</taxon>
        <taxon>Alphaproteobacteria</taxon>
        <taxon>Hyphomicrobiales</taxon>
        <taxon>Rhizobiaceae</taxon>
        <taxon>Rhizobium/Agrobacterium group</taxon>
        <taxon>Rhizobium</taxon>
    </lineage>
</organism>
<dbReference type="AlphaFoldDB" id="A0A7Y0FUZ9"/>
<dbReference type="Proteomes" id="UP000541470">
    <property type="component" value="Unassembled WGS sequence"/>
</dbReference>
<keyword evidence="2" id="KW-1185">Reference proteome</keyword>